<feature type="region of interest" description="Disordered" evidence="1">
    <location>
        <begin position="774"/>
        <end position="820"/>
    </location>
</feature>
<accession>A0A517N8U7</accession>
<sequence length="820" mass="88215">MKIPSTMNVPVVPLMAVALAWCVGVAMPSATASFPVVRQLKPLGVVRGEESTVTFIGDRVGDAHTVLVDVPGIEIIEVKAIDGKSVSVKLKADAKLSPGLYPVRLVTKTGISNLRLIGVGAMPIVQEVEPNNDFAAPQSIQLNHTVEGVVDREDLDHYQIELKAGQRLTAEIEGIRLGYSINNQNILDPYIAILDEGRFEVATSDDSSLLQQDGVCSFQAEKDGMYTVVVRDSAFGGSSINGYRLHVGTFPRPVAAIPSGGVPGSVLKANMVSIDGSVTEASVQLPSETADQWGVVMEDESGISPSPNWIRVNDLPVVMETEPNDVYTTAPMFEAPAAFCGVIEKEGDYDCFSFECKKGQKFRVQCYARNILRSPLDALLNVFGPDNKTIQSSDDAGGMMDPFIEFTAPADGKHTIRIYDQLRGGSPIHHYRIEVTPADPTFELTLKELRRDEASVVSVPIGGYTAAMVTATRKGYNGEIHMELAGLPPGVTATPYPVPSGRAEIPVLFTAAADASHAASLFMIAGHGDEKNFSVMGKLSQQHKLMLGQNRRHMWSYDTQRAAMAVTEAAPFQIELVQPATPILRSGSKDLMVRVTRNEGFEDEIRIRTLYNPPGIGVNNSRKIEKGKSETLIPITANGSAAVGKWPLILVASYPGSNGTAEVTTPAIMLDVQESLFKYEFPRTAAETGTEASVSIAMEVLREHPGEAEVELVGLPNGVTSTQGVQKIAADTTTVTFPITVAADAKVGKHKTLVCISRVKVGEETIIQTTGTGELRIDKPLPPKVDAPKAEPKPAEKKPAAPAAPKPLSRLEQLRQLKNQ</sequence>
<dbReference type="Proteomes" id="UP000318538">
    <property type="component" value="Chromosome"/>
</dbReference>
<evidence type="ECO:0000313" key="3">
    <source>
        <dbReference type="EMBL" id="QDT03559.1"/>
    </source>
</evidence>
<evidence type="ECO:0000259" key="2">
    <source>
        <dbReference type="Pfam" id="PF04151"/>
    </source>
</evidence>
<dbReference type="SUPFAM" id="SSF81296">
    <property type="entry name" value="E set domains"/>
    <property type="match status" value="1"/>
</dbReference>
<dbReference type="AlphaFoldDB" id="A0A517N8U7"/>
<evidence type="ECO:0000256" key="1">
    <source>
        <dbReference type="SAM" id="MobiDB-lite"/>
    </source>
</evidence>
<dbReference type="InterPro" id="IPR007280">
    <property type="entry name" value="Peptidase_C_arc/bac"/>
</dbReference>
<dbReference type="Gene3D" id="2.60.120.380">
    <property type="match status" value="2"/>
</dbReference>
<name>A0A517N8U7_9BACT</name>
<feature type="compositionally biased region" description="Basic and acidic residues" evidence="1">
    <location>
        <begin position="775"/>
        <end position="799"/>
    </location>
</feature>
<dbReference type="KEGG" id="rlc:K227x_19430"/>
<gene>
    <name evidence="3" type="ORF">K227x_19430</name>
</gene>
<reference evidence="3 4" key="1">
    <citation type="submission" date="2019-02" db="EMBL/GenBank/DDBJ databases">
        <title>Deep-cultivation of Planctomycetes and their phenomic and genomic characterization uncovers novel biology.</title>
        <authorList>
            <person name="Wiegand S."/>
            <person name="Jogler M."/>
            <person name="Boedeker C."/>
            <person name="Pinto D."/>
            <person name="Vollmers J."/>
            <person name="Rivas-Marin E."/>
            <person name="Kohn T."/>
            <person name="Peeters S.H."/>
            <person name="Heuer A."/>
            <person name="Rast P."/>
            <person name="Oberbeckmann S."/>
            <person name="Bunk B."/>
            <person name="Jeske O."/>
            <person name="Meyerdierks A."/>
            <person name="Storesund J.E."/>
            <person name="Kallscheuer N."/>
            <person name="Luecker S."/>
            <person name="Lage O.M."/>
            <person name="Pohl T."/>
            <person name="Merkel B.J."/>
            <person name="Hornburger P."/>
            <person name="Mueller R.-W."/>
            <person name="Bruemmer F."/>
            <person name="Labrenz M."/>
            <person name="Spormann A.M."/>
            <person name="Op den Camp H."/>
            <person name="Overmann J."/>
            <person name="Amann R."/>
            <person name="Jetten M.S.M."/>
            <person name="Mascher T."/>
            <person name="Medema M.H."/>
            <person name="Devos D.P."/>
            <person name="Kaster A.-K."/>
            <person name="Ovreas L."/>
            <person name="Rohde M."/>
            <person name="Galperin M.Y."/>
            <person name="Jogler C."/>
        </authorList>
    </citation>
    <scope>NUCLEOTIDE SEQUENCE [LARGE SCALE GENOMIC DNA]</scope>
    <source>
        <strain evidence="3 4">K22_7</strain>
    </source>
</reference>
<dbReference type="EMBL" id="CP036525">
    <property type="protein sequence ID" value="QDT03559.1"/>
    <property type="molecule type" value="Genomic_DNA"/>
</dbReference>
<dbReference type="Pfam" id="PF04151">
    <property type="entry name" value="PPC"/>
    <property type="match status" value="2"/>
</dbReference>
<organism evidence="3 4">
    <name type="scientific">Rubripirellula lacrimiformis</name>
    <dbReference type="NCBI Taxonomy" id="1930273"/>
    <lineage>
        <taxon>Bacteria</taxon>
        <taxon>Pseudomonadati</taxon>
        <taxon>Planctomycetota</taxon>
        <taxon>Planctomycetia</taxon>
        <taxon>Pirellulales</taxon>
        <taxon>Pirellulaceae</taxon>
        <taxon>Rubripirellula</taxon>
    </lineage>
</organism>
<feature type="domain" description="Peptidase C-terminal archaeal/bacterial" evidence="2">
    <location>
        <begin position="155"/>
        <end position="231"/>
    </location>
</feature>
<keyword evidence="4" id="KW-1185">Reference proteome</keyword>
<evidence type="ECO:0000313" key="4">
    <source>
        <dbReference type="Proteomes" id="UP000318538"/>
    </source>
</evidence>
<proteinExistence type="predicted"/>
<dbReference type="InterPro" id="IPR014756">
    <property type="entry name" value="Ig_E-set"/>
</dbReference>
<protein>
    <recommendedName>
        <fullName evidence="2">Peptidase C-terminal archaeal/bacterial domain-containing protein</fullName>
    </recommendedName>
</protein>
<feature type="domain" description="Peptidase C-terminal archaeal/bacterial" evidence="2">
    <location>
        <begin position="348"/>
        <end position="419"/>
    </location>
</feature>